<dbReference type="RefSeq" id="WP_196396450.1">
    <property type="nucleotide sequence ID" value="NZ_JADNYM010000009.1"/>
</dbReference>
<reference evidence="2 3" key="1">
    <citation type="submission" date="2020-11" db="EMBL/GenBank/DDBJ databases">
        <title>Arthrobacter antarcticus sp. nov., isolated from Antarctic Soil.</title>
        <authorList>
            <person name="Li J."/>
        </authorList>
    </citation>
    <scope>NUCLEOTIDE SEQUENCE [LARGE SCALE GENOMIC DNA]</scope>
    <source>
        <strain evidence="2 3">Z1-20</strain>
    </source>
</reference>
<sequence>MVDLVIIALMSGTVGAIVWGIDKKRHHAYGELLPAGIAVLTALLTWIITVSAGLSYQPGLTWVPWIASMIAAIVFSVAASLLLGRSRIERDTARLTAILRSH</sequence>
<dbReference type="Proteomes" id="UP000655366">
    <property type="component" value="Unassembled WGS sequence"/>
</dbReference>
<keyword evidence="1" id="KW-1133">Transmembrane helix</keyword>
<keyword evidence="3" id="KW-1185">Reference proteome</keyword>
<dbReference type="EMBL" id="JADNYM010000009">
    <property type="protein sequence ID" value="MBG0739516.1"/>
    <property type="molecule type" value="Genomic_DNA"/>
</dbReference>
<dbReference type="AlphaFoldDB" id="A0A931CR85"/>
<proteinExistence type="predicted"/>
<keyword evidence="1" id="KW-0812">Transmembrane</keyword>
<evidence type="ECO:0000313" key="2">
    <source>
        <dbReference type="EMBL" id="MBG0739516.1"/>
    </source>
</evidence>
<feature type="transmembrane region" description="Helical" evidence="1">
    <location>
        <begin position="33"/>
        <end position="56"/>
    </location>
</feature>
<protein>
    <submittedName>
        <fullName evidence="2">Uncharacterized protein</fullName>
    </submittedName>
</protein>
<gene>
    <name evidence="2" type="ORF">IV500_08965</name>
</gene>
<evidence type="ECO:0000256" key="1">
    <source>
        <dbReference type="SAM" id="Phobius"/>
    </source>
</evidence>
<evidence type="ECO:0000313" key="3">
    <source>
        <dbReference type="Proteomes" id="UP000655366"/>
    </source>
</evidence>
<organism evidence="2 3">
    <name type="scientific">Arthrobacter terrae</name>
    <dbReference type="NCBI Taxonomy" id="2935737"/>
    <lineage>
        <taxon>Bacteria</taxon>
        <taxon>Bacillati</taxon>
        <taxon>Actinomycetota</taxon>
        <taxon>Actinomycetes</taxon>
        <taxon>Micrococcales</taxon>
        <taxon>Micrococcaceae</taxon>
        <taxon>Arthrobacter</taxon>
    </lineage>
</organism>
<feature type="transmembrane region" description="Helical" evidence="1">
    <location>
        <begin position="6"/>
        <end position="21"/>
    </location>
</feature>
<feature type="transmembrane region" description="Helical" evidence="1">
    <location>
        <begin position="62"/>
        <end position="84"/>
    </location>
</feature>
<accession>A0A931CR85</accession>
<keyword evidence="1" id="KW-0472">Membrane</keyword>
<name>A0A931CR85_9MICC</name>
<comment type="caution">
    <text evidence="2">The sequence shown here is derived from an EMBL/GenBank/DDBJ whole genome shotgun (WGS) entry which is preliminary data.</text>
</comment>